<organism evidence="1 2">
    <name type="scientific">Phenylobacterium deserti</name>
    <dbReference type="NCBI Taxonomy" id="1914756"/>
    <lineage>
        <taxon>Bacteria</taxon>
        <taxon>Pseudomonadati</taxon>
        <taxon>Pseudomonadota</taxon>
        <taxon>Alphaproteobacteria</taxon>
        <taxon>Caulobacterales</taxon>
        <taxon>Caulobacteraceae</taxon>
        <taxon>Phenylobacterium</taxon>
    </lineage>
</organism>
<protein>
    <submittedName>
        <fullName evidence="1">Uncharacterized protein</fullName>
    </submittedName>
</protein>
<dbReference type="RefSeq" id="WP_111512768.1">
    <property type="nucleotide sequence ID" value="NZ_QFYR01000001.1"/>
</dbReference>
<dbReference type="OrthoDB" id="7189816at2"/>
<accession>A0A328APA3</accession>
<dbReference type="EMBL" id="QFYR01000001">
    <property type="protein sequence ID" value="RAK56417.1"/>
    <property type="molecule type" value="Genomic_DNA"/>
</dbReference>
<evidence type="ECO:0000313" key="1">
    <source>
        <dbReference type="EMBL" id="RAK56417.1"/>
    </source>
</evidence>
<gene>
    <name evidence="1" type="ORF">DJ018_00040</name>
</gene>
<keyword evidence="2" id="KW-1185">Reference proteome</keyword>
<proteinExistence type="predicted"/>
<dbReference type="AlphaFoldDB" id="A0A328APA3"/>
<comment type="caution">
    <text evidence="1">The sequence shown here is derived from an EMBL/GenBank/DDBJ whole genome shotgun (WGS) entry which is preliminary data.</text>
</comment>
<sequence length="178" mass="19352">MGSTADEVTVISRISNGNALRPSDAWVAEQRRYTTSLGRIPDGKEPYVPGPVVRDHRWIDGRTCPALLTALRDVTALPPVSFGGPDGVGGGSFATDTFMTTLRGPAPYGVPADEIRRSDYGGPVARWWQRTEEALEPCWTPKKPSHQGAVIEEYLSSAAAADAWARRRPEDGPPSHER</sequence>
<dbReference type="Proteomes" id="UP000249725">
    <property type="component" value="Unassembled WGS sequence"/>
</dbReference>
<name>A0A328APA3_9CAUL</name>
<reference evidence="2" key="1">
    <citation type="submission" date="2018-05" db="EMBL/GenBank/DDBJ databases">
        <authorList>
            <person name="Li X."/>
        </authorList>
    </citation>
    <scope>NUCLEOTIDE SEQUENCE [LARGE SCALE GENOMIC DNA]</scope>
    <source>
        <strain evidence="2">YIM 73061</strain>
    </source>
</reference>
<evidence type="ECO:0000313" key="2">
    <source>
        <dbReference type="Proteomes" id="UP000249725"/>
    </source>
</evidence>